<evidence type="ECO:0000313" key="1">
    <source>
        <dbReference type="EMBL" id="SKA58451.1"/>
    </source>
</evidence>
<name>A0A1T4V1D4_9GAMM</name>
<proteinExistence type="predicted"/>
<dbReference type="InterPro" id="IPR001011">
    <property type="entry name" value="Acid_Pase_classA_bac"/>
</dbReference>
<evidence type="ECO:0000313" key="2">
    <source>
        <dbReference type="Proteomes" id="UP000242432"/>
    </source>
</evidence>
<dbReference type="PRINTS" id="PR00483">
    <property type="entry name" value="BACPHPHTASE"/>
</dbReference>
<dbReference type="InterPro" id="IPR036938">
    <property type="entry name" value="PAP2/HPO_sf"/>
</dbReference>
<keyword evidence="2" id="KW-1185">Reference proteome</keyword>
<sequence>MDNSVIPTIDEANPKPFIDKKSYPEYYLSIPTPPKDKSLEFERDKKIYKETRRLKDTQVWNDARTFASYDPRDISRFYSKETGLNISKENTPWTYYLITRVFKDAKTGGTKSTKQHYQRVRPFVYYKERTCSTIEDDRDHVNSGSYPSAHSAYGNLVALILSEIVPSKQIEIINAGQKFGYYRVV</sequence>
<dbReference type="Gene3D" id="1.20.144.10">
    <property type="entry name" value="Phosphatidic acid phosphatase type 2/haloperoxidase"/>
    <property type="match status" value="1"/>
</dbReference>
<dbReference type="Proteomes" id="UP000242432">
    <property type="component" value="Unassembled WGS sequence"/>
</dbReference>
<dbReference type="EMBL" id="FUXX01000004">
    <property type="protein sequence ID" value="SKA58451.1"/>
    <property type="molecule type" value="Genomic_DNA"/>
</dbReference>
<organism evidence="1 2">
    <name type="scientific">Succinivibrio dextrinosolvens DSM 3072</name>
    <dbReference type="NCBI Taxonomy" id="1123324"/>
    <lineage>
        <taxon>Bacteria</taxon>
        <taxon>Pseudomonadati</taxon>
        <taxon>Pseudomonadota</taxon>
        <taxon>Gammaproteobacteria</taxon>
        <taxon>Aeromonadales</taxon>
        <taxon>Succinivibrionaceae</taxon>
        <taxon>Succinivibrio</taxon>
    </lineage>
</organism>
<reference evidence="2" key="1">
    <citation type="submission" date="2017-02" db="EMBL/GenBank/DDBJ databases">
        <authorList>
            <person name="Varghese N."/>
            <person name="Submissions S."/>
        </authorList>
    </citation>
    <scope>NUCLEOTIDE SEQUENCE [LARGE SCALE GENOMIC DNA]</scope>
    <source>
        <strain evidence="2">DSM 3072</strain>
    </source>
</reference>
<dbReference type="GO" id="GO:0030288">
    <property type="term" value="C:outer membrane-bounded periplasmic space"/>
    <property type="evidence" value="ECO:0007669"/>
    <property type="project" value="InterPro"/>
</dbReference>
<dbReference type="SUPFAM" id="SSF48317">
    <property type="entry name" value="Acid phosphatase/Vanadium-dependent haloperoxidase"/>
    <property type="match status" value="1"/>
</dbReference>
<dbReference type="AlphaFoldDB" id="A0A1T4V1D4"/>
<accession>A0A1T4V1D4</accession>
<protein>
    <submittedName>
        <fullName evidence="1">Acid phosphatase (Class A)</fullName>
    </submittedName>
</protein>
<dbReference type="GO" id="GO:0003993">
    <property type="term" value="F:acid phosphatase activity"/>
    <property type="evidence" value="ECO:0007669"/>
    <property type="project" value="InterPro"/>
</dbReference>
<gene>
    <name evidence="1" type="ORF">SAMN02745213_00462</name>
</gene>